<evidence type="ECO:0000256" key="1">
    <source>
        <dbReference type="SAM" id="Phobius"/>
    </source>
</evidence>
<accession>A0A3N1Y2Y9</accession>
<name>A0A3N1Y2Y9_9FIRM</name>
<dbReference type="Gene3D" id="1.10.1760.20">
    <property type="match status" value="1"/>
</dbReference>
<keyword evidence="1" id="KW-0472">Membrane</keyword>
<feature type="transmembrane region" description="Helical" evidence="1">
    <location>
        <begin position="123"/>
        <end position="148"/>
    </location>
</feature>
<dbReference type="AlphaFoldDB" id="A0A3N1Y2Y9"/>
<evidence type="ECO:0000313" key="2">
    <source>
        <dbReference type="EMBL" id="ROR31922.1"/>
    </source>
</evidence>
<proteinExistence type="predicted"/>
<feature type="transmembrane region" description="Helical" evidence="1">
    <location>
        <begin position="6"/>
        <end position="26"/>
    </location>
</feature>
<feature type="transmembrane region" description="Helical" evidence="1">
    <location>
        <begin position="33"/>
        <end position="55"/>
    </location>
</feature>
<gene>
    <name evidence="2" type="ORF">EDD66_101542</name>
</gene>
<dbReference type="EMBL" id="RJVG01000001">
    <property type="protein sequence ID" value="ROR31922.1"/>
    <property type="molecule type" value="Genomic_DNA"/>
</dbReference>
<sequence>MKTKDIVLMGMLGALLFIFQVAFAFLPNIEFVSLFIIIFTLKFGKKAILSIYVFALLEGLLYGFGIWWIMYLYIWTILAWAALIFQKKTSVLFWATLSAVFGLSFGALSSFPYFIIGGVGAGIGYWINGIPFDIVHCIANFVVVLVLFQPMRIFFDRIKKI</sequence>
<keyword evidence="3" id="KW-1185">Reference proteome</keyword>
<organism evidence="2 3">
    <name type="scientific">Mobilisporobacter senegalensis</name>
    <dbReference type="NCBI Taxonomy" id="1329262"/>
    <lineage>
        <taxon>Bacteria</taxon>
        <taxon>Bacillati</taxon>
        <taxon>Bacillota</taxon>
        <taxon>Clostridia</taxon>
        <taxon>Lachnospirales</taxon>
        <taxon>Lachnospiraceae</taxon>
        <taxon>Mobilisporobacter</taxon>
    </lineage>
</organism>
<feature type="transmembrane region" description="Helical" evidence="1">
    <location>
        <begin position="92"/>
        <end position="117"/>
    </location>
</feature>
<feature type="transmembrane region" description="Helical" evidence="1">
    <location>
        <begin position="61"/>
        <end position="85"/>
    </location>
</feature>
<keyword evidence="1" id="KW-0812">Transmembrane</keyword>
<dbReference type="OrthoDB" id="5198189at2"/>
<dbReference type="RefSeq" id="WP_123608005.1">
    <property type="nucleotide sequence ID" value="NZ_RJVG01000001.1"/>
</dbReference>
<comment type="caution">
    <text evidence="2">The sequence shown here is derived from an EMBL/GenBank/DDBJ whole genome shotgun (WGS) entry which is preliminary data.</text>
</comment>
<protein>
    <submittedName>
        <fullName evidence="2">Energy-coupling factor transport system substrate-specific component</fullName>
    </submittedName>
</protein>
<reference evidence="2 3" key="1">
    <citation type="submission" date="2018-11" db="EMBL/GenBank/DDBJ databases">
        <title>Genomic Encyclopedia of Type Strains, Phase IV (KMG-IV): sequencing the most valuable type-strain genomes for metagenomic binning, comparative biology and taxonomic classification.</title>
        <authorList>
            <person name="Goeker M."/>
        </authorList>
    </citation>
    <scope>NUCLEOTIDE SEQUENCE [LARGE SCALE GENOMIC DNA]</scope>
    <source>
        <strain evidence="2 3">DSM 26537</strain>
    </source>
</reference>
<evidence type="ECO:0000313" key="3">
    <source>
        <dbReference type="Proteomes" id="UP000273083"/>
    </source>
</evidence>
<keyword evidence="1" id="KW-1133">Transmembrane helix</keyword>
<dbReference type="Proteomes" id="UP000273083">
    <property type="component" value="Unassembled WGS sequence"/>
</dbReference>